<evidence type="ECO:0000313" key="2">
    <source>
        <dbReference type="Proteomes" id="UP001432216"/>
    </source>
</evidence>
<keyword evidence="2" id="KW-1185">Reference proteome</keyword>
<dbReference type="RefSeq" id="XP_064724493.1">
    <property type="nucleotide sequence ID" value="XM_064868421.1"/>
</dbReference>
<dbReference type="EMBL" id="CP143819">
    <property type="protein sequence ID" value="WVO25254.1"/>
    <property type="molecule type" value="Genomic_DNA"/>
</dbReference>
<organism evidence="1 2">
    <name type="scientific">Cryptococcus decagattii</name>
    <dbReference type="NCBI Taxonomy" id="1859122"/>
    <lineage>
        <taxon>Eukaryota</taxon>
        <taxon>Fungi</taxon>
        <taxon>Dikarya</taxon>
        <taxon>Basidiomycota</taxon>
        <taxon>Agaricomycotina</taxon>
        <taxon>Tremellomycetes</taxon>
        <taxon>Tremellales</taxon>
        <taxon>Cryptococcaceae</taxon>
        <taxon>Cryptococcus</taxon>
        <taxon>Cryptococcus gattii species complex</taxon>
    </lineage>
</organism>
<gene>
    <name evidence="1" type="ORF">IAS62_006645</name>
</gene>
<name>A0ABZ2B3H3_9TREE</name>
<proteinExistence type="predicted"/>
<reference evidence="1 2" key="1">
    <citation type="submission" date="2024-01" db="EMBL/GenBank/DDBJ databases">
        <title>Comparative genomics of Cryptococcus and Kwoniella reveals pathogenesis evolution and contrasting modes of karyotype evolution via chromosome fusion or intercentromeric recombination.</title>
        <authorList>
            <person name="Coelho M.A."/>
            <person name="David-Palma M."/>
            <person name="Shea T."/>
            <person name="Bowers K."/>
            <person name="McGinley-Smith S."/>
            <person name="Mohammad A.W."/>
            <person name="Gnirke A."/>
            <person name="Yurkov A.M."/>
            <person name="Nowrousian M."/>
            <person name="Sun S."/>
            <person name="Cuomo C.A."/>
            <person name="Heitman J."/>
        </authorList>
    </citation>
    <scope>NUCLEOTIDE SEQUENCE [LARGE SCALE GENOMIC DNA]</scope>
    <source>
        <strain evidence="1 2">7685027</strain>
    </source>
</reference>
<dbReference type="Proteomes" id="UP001432216">
    <property type="component" value="Chromosome 14"/>
</dbReference>
<sequence length="104" mass="11730">MSLQPPRSRRKLKKKKDFCAFEKILQNHLNVILEEILQSLIISLKVPSPPPTPHLSQMGVFFPAHTMGCIGTEMRRHGMMDDSDAFFGSVLHMIQDCAHSRGDG</sequence>
<dbReference type="GeneID" id="89993413"/>
<accession>A0ABZ2B3H3</accession>
<evidence type="ECO:0000313" key="1">
    <source>
        <dbReference type="EMBL" id="WVO25254.1"/>
    </source>
</evidence>
<protein>
    <submittedName>
        <fullName evidence="1">Uncharacterized protein</fullName>
    </submittedName>
</protein>